<keyword evidence="5" id="KW-0915">Sodium</keyword>
<feature type="compositionally biased region" description="Low complexity" evidence="10">
    <location>
        <begin position="497"/>
        <end position="510"/>
    </location>
</feature>
<feature type="transmembrane region" description="Helical" evidence="11">
    <location>
        <begin position="435"/>
        <end position="456"/>
    </location>
</feature>
<comment type="similarity">
    <text evidence="9">Belongs to the monovalent cation:proton antiporter 1 (CPA1) transporter (TC 2.A.36) family.</text>
</comment>
<keyword evidence="9" id="KW-0050">Antiport</keyword>
<feature type="transmembrane region" description="Helical" evidence="11">
    <location>
        <begin position="236"/>
        <end position="264"/>
    </location>
</feature>
<feature type="transmembrane region" description="Helical" evidence="11">
    <location>
        <begin position="362"/>
        <end position="388"/>
    </location>
</feature>
<dbReference type="GO" id="GO:0015385">
    <property type="term" value="F:sodium:proton antiporter activity"/>
    <property type="evidence" value="ECO:0007669"/>
    <property type="project" value="InterPro"/>
</dbReference>
<evidence type="ECO:0000313" key="14">
    <source>
        <dbReference type="Proteomes" id="UP000887226"/>
    </source>
</evidence>
<dbReference type="Pfam" id="PF00999">
    <property type="entry name" value="Na_H_Exchanger"/>
    <property type="match status" value="1"/>
</dbReference>
<dbReference type="InterPro" id="IPR004709">
    <property type="entry name" value="NaH_exchanger"/>
</dbReference>
<feature type="transmembrane region" description="Helical" evidence="11">
    <location>
        <begin position="101"/>
        <end position="120"/>
    </location>
</feature>
<dbReference type="PANTHER" id="PTHR10110">
    <property type="entry name" value="SODIUM/HYDROGEN EXCHANGER"/>
    <property type="match status" value="1"/>
</dbReference>
<feature type="compositionally biased region" description="Low complexity" evidence="10">
    <location>
        <begin position="540"/>
        <end position="549"/>
    </location>
</feature>
<evidence type="ECO:0000256" key="8">
    <source>
        <dbReference type="ARBA" id="ARBA00023201"/>
    </source>
</evidence>
<comment type="subcellular location">
    <subcellularLocation>
        <location evidence="1">Membrane</location>
        <topology evidence="1">Multi-pass membrane protein</topology>
    </subcellularLocation>
</comment>
<evidence type="ECO:0000256" key="5">
    <source>
        <dbReference type="ARBA" id="ARBA00023053"/>
    </source>
</evidence>
<feature type="compositionally biased region" description="Polar residues" evidence="10">
    <location>
        <begin position="530"/>
        <end position="539"/>
    </location>
</feature>
<keyword evidence="3 9" id="KW-0812">Transmembrane</keyword>
<evidence type="ECO:0000256" key="6">
    <source>
        <dbReference type="ARBA" id="ARBA00023065"/>
    </source>
</evidence>
<feature type="transmembrane region" description="Helical" evidence="11">
    <location>
        <begin position="328"/>
        <end position="350"/>
    </location>
</feature>
<feature type="domain" description="Cation/H+ exchanger transmembrane" evidence="12">
    <location>
        <begin position="52"/>
        <end position="460"/>
    </location>
</feature>
<dbReference type="EMBL" id="MU253784">
    <property type="protein sequence ID" value="KAG9247040.1"/>
    <property type="molecule type" value="Genomic_DNA"/>
</dbReference>
<keyword evidence="7 11" id="KW-0472">Membrane</keyword>
<evidence type="ECO:0000256" key="10">
    <source>
        <dbReference type="SAM" id="MobiDB-lite"/>
    </source>
</evidence>
<evidence type="ECO:0000256" key="7">
    <source>
        <dbReference type="ARBA" id="ARBA00023136"/>
    </source>
</evidence>
<accession>A0A9P7Z8T9</accession>
<feature type="transmembrane region" description="Helical" evidence="11">
    <location>
        <begin position="298"/>
        <end position="316"/>
    </location>
</feature>
<dbReference type="GO" id="GO:0000329">
    <property type="term" value="C:fungal-type vacuole membrane"/>
    <property type="evidence" value="ECO:0007669"/>
    <property type="project" value="TreeGrafter"/>
</dbReference>
<evidence type="ECO:0000256" key="9">
    <source>
        <dbReference type="RuleBase" id="RU003722"/>
    </source>
</evidence>
<dbReference type="NCBIfam" id="TIGR00840">
    <property type="entry name" value="b_cpa1"/>
    <property type="match status" value="1"/>
</dbReference>
<protein>
    <recommendedName>
        <fullName evidence="9">Sodium/hydrogen exchanger</fullName>
    </recommendedName>
</protein>
<evidence type="ECO:0000313" key="13">
    <source>
        <dbReference type="EMBL" id="KAG9247040.1"/>
    </source>
</evidence>
<dbReference type="OrthoDB" id="196264at2759"/>
<feature type="transmembrane region" description="Helical" evidence="11">
    <location>
        <begin position="166"/>
        <end position="188"/>
    </location>
</feature>
<name>A0A9P7Z8T9_9HELO</name>
<keyword evidence="6 9" id="KW-0406">Ion transport</keyword>
<dbReference type="PRINTS" id="PR01084">
    <property type="entry name" value="NAHEXCHNGR"/>
</dbReference>
<dbReference type="AlphaFoldDB" id="A0A9P7Z8T9"/>
<feature type="compositionally biased region" description="Low complexity" evidence="10">
    <location>
        <begin position="572"/>
        <end position="589"/>
    </location>
</feature>
<proteinExistence type="inferred from homology"/>
<dbReference type="Proteomes" id="UP000887226">
    <property type="component" value="Unassembled WGS sequence"/>
</dbReference>
<feature type="transmembrane region" description="Helical" evidence="11">
    <location>
        <begin position="72"/>
        <end position="89"/>
    </location>
</feature>
<dbReference type="PANTHER" id="PTHR10110:SF187">
    <property type="entry name" value="SODIUM_HYDROGEN EXCHANGER"/>
    <property type="match status" value="1"/>
</dbReference>
<dbReference type="Gene3D" id="6.10.140.1330">
    <property type="match status" value="1"/>
</dbReference>
<keyword evidence="4 11" id="KW-1133">Transmembrane helix</keyword>
<evidence type="ECO:0000256" key="4">
    <source>
        <dbReference type="ARBA" id="ARBA00022989"/>
    </source>
</evidence>
<sequence>MAPRGVSAVLAGAAFELMRRQSEDDDPDGHDSSERERFSSWALFIMIMLLIAALFTSYILQLKKVEAVHETALSIFAGMTIGLILQVTNGSTIQNLVTFDYQIFFNLLLPPIILASGYELHQANFFRNIGTILTFAFAGTFISAIVLGIILWLYTRIPLDGFQMSFVDAISVGATLSATDPVTILAIFNSYKVDPKLYTIIFGESILNDAVAIVLFETAQRYKEGGQAGTLGVLQLLEGVGIFLAVFFGSLIIGVIIGIGTALCLKYTYVRRYPKIESCLVVLIAYASYFFSNGLHMSGIVTLLFCGITLKHYAYYNMSRRTQLTTKYMFQVLSQLSENFIFIYLGLSLFTEQNLEFKPLLIIMTVVGICASRWCAVFPLSKAINWFIRYRARRKGKEAAEELPYSYQVMLFWAGLRGAVGVALAAGMTGTNSRALKATVLVVVVLTVIIFGGTTARMLEIMGIKTGVVEEIDSDDEFDIEAISGSSYYKRAGTGIGNVPNNRNNSNGVPLDGIRNNNRDRVSERGTFVSGHSSPHNRPSSLNRKNSNGRGSGSDGDVLGGEDDDDIDSDSSDLPPAARRPSRPPAQSSGQSYPTSGSMAPEGPQITAAGAINSLLHGTSEDQAAWFKQLDEGFIKPKLLLDGGKGPHGGGGQSGS</sequence>
<organism evidence="13 14">
    <name type="scientific">Calycina marina</name>
    <dbReference type="NCBI Taxonomy" id="1763456"/>
    <lineage>
        <taxon>Eukaryota</taxon>
        <taxon>Fungi</taxon>
        <taxon>Dikarya</taxon>
        <taxon>Ascomycota</taxon>
        <taxon>Pezizomycotina</taxon>
        <taxon>Leotiomycetes</taxon>
        <taxon>Helotiales</taxon>
        <taxon>Pezizellaceae</taxon>
        <taxon>Calycina</taxon>
    </lineage>
</organism>
<dbReference type="GO" id="GO:0005769">
    <property type="term" value="C:early endosome"/>
    <property type="evidence" value="ECO:0007669"/>
    <property type="project" value="TreeGrafter"/>
</dbReference>
<evidence type="ECO:0000256" key="1">
    <source>
        <dbReference type="ARBA" id="ARBA00004141"/>
    </source>
</evidence>
<dbReference type="InterPro" id="IPR006153">
    <property type="entry name" value="Cation/H_exchanger_TM"/>
</dbReference>
<dbReference type="InterPro" id="IPR018422">
    <property type="entry name" value="Cation/H_exchanger_CPA1"/>
</dbReference>
<evidence type="ECO:0000256" key="11">
    <source>
        <dbReference type="SAM" id="Phobius"/>
    </source>
</evidence>
<feature type="transmembrane region" description="Helical" evidence="11">
    <location>
        <begin position="409"/>
        <end position="429"/>
    </location>
</feature>
<comment type="caution">
    <text evidence="13">The sequence shown here is derived from an EMBL/GenBank/DDBJ whole genome shotgun (WGS) entry which is preliminary data.</text>
</comment>
<feature type="region of interest" description="Disordered" evidence="10">
    <location>
        <begin position="494"/>
        <end position="606"/>
    </location>
</feature>
<feature type="transmembrane region" description="Helical" evidence="11">
    <location>
        <begin position="132"/>
        <end position="154"/>
    </location>
</feature>
<dbReference type="GO" id="GO:0007035">
    <property type="term" value="P:vacuolar acidification"/>
    <property type="evidence" value="ECO:0007669"/>
    <property type="project" value="TreeGrafter"/>
</dbReference>
<gene>
    <name evidence="13" type="ORF">BJ878DRAFT_229553</name>
</gene>
<evidence type="ECO:0000256" key="3">
    <source>
        <dbReference type="ARBA" id="ARBA00022692"/>
    </source>
</evidence>
<keyword evidence="14" id="KW-1185">Reference proteome</keyword>
<dbReference type="GO" id="GO:0005770">
    <property type="term" value="C:late endosome"/>
    <property type="evidence" value="ECO:0007669"/>
    <property type="project" value="TreeGrafter"/>
</dbReference>
<dbReference type="GO" id="GO:0015386">
    <property type="term" value="F:potassium:proton antiporter activity"/>
    <property type="evidence" value="ECO:0007669"/>
    <property type="project" value="TreeGrafter"/>
</dbReference>
<feature type="compositionally biased region" description="Acidic residues" evidence="10">
    <location>
        <begin position="560"/>
        <end position="571"/>
    </location>
</feature>
<evidence type="ECO:0000256" key="2">
    <source>
        <dbReference type="ARBA" id="ARBA00022448"/>
    </source>
</evidence>
<keyword evidence="2 9" id="KW-0813">Transport</keyword>
<feature type="transmembrane region" description="Helical" evidence="11">
    <location>
        <begin position="38"/>
        <end position="60"/>
    </location>
</feature>
<keyword evidence="8 9" id="KW-0739">Sodium transport</keyword>
<evidence type="ECO:0000259" key="12">
    <source>
        <dbReference type="Pfam" id="PF00999"/>
    </source>
</evidence>
<reference evidence="13" key="1">
    <citation type="journal article" date="2021" name="IMA Fungus">
        <title>Genomic characterization of three marine fungi, including Emericellopsis atlantica sp. nov. with signatures of a generalist lifestyle and marine biomass degradation.</title>
        <authorList>
            <person name="Hagestad O.C."/>
            <person name="Hou L."/>
            <person name="Andersen J.H."/>
            <person name="Hansen E.H."/>
            <person name="Altermark B."/>
            <person name="Li C."/>
            <person name="Kuhnert E."/>
            <person name="Cox R.J."/>
            <person name="Crous P.W."/>
            <person name="Spatafora J.W."/>
            <person name="Lail K."/>
            <person name="Amirebrahimi M."/>
            <person name="Lipzen A."/>
            <person name="Pangilinan J."/>
            <person name="Andreopoulos W."/>
            <person name="Hayes R.D."/>
            <person name="Ng V."/>
            <person name="Grigoriev I.V."/>
            <person name="Jackson S.A."/>
            <person name="Sutton T.D.S."/>
            <person name="Dobson A.D.W."/>
            <person name="Rama T."/>
        </authorList>
    </citation>
    <scope>NUCLEOTIDE SEQUENCE</scope>
    <source>
        <strain evidence="13">TRa3180A</strain>
    </source>
</reference>